<feature type="region of interest" description="Disordered" evidence="1">
    <location>
        <begin position="62"/>
        <end position="103"/>
    </location>
</feature>
<accession>A0A2T5JFZ6</accession>
<comment type="caution">
    <text evidence="3">The sequence shown here is derived from an EMBL/GenBank/DDBJ whole genome shotgun (WGS) entry which is preliminary data.</text>
</comment>
<gene>
    <name evidence="3" type="ORF">C8P68_101575</name>
</gene>
<name>A0A2T5JFZ6_9SPHI</name>
<evidence type="ECO:0000256" key="1">
    <source>
        <dbReference type="SAM" id="MobiDB-lite"/>
    </source>
</evidence>
<feature type="compositionally biased region" description="Basic and acidic residues" evidence="1">
    <location>
        <begin position="71"/>
        <end position="86"/>
    </location>
</feature>
<dbReference type="EMBL" id="QAOQ01000001">
    <property type="protein sequence ID" value="PTR01341.1"/>
    <property type="molecule type" value="Genomic_DNA"/>
</dbReference>
<protein>
    <submittedName>
        <fullName evidence="3">Uncharacterized protein</fullName>
    </submittedName>
</protein>
<dbReference type="RefSeq" id="WP_107826738.1">
    <property type="nucleotide sequence ID" value="NZ_CP160205.1"/>
</dbReference>
<dbReference type="OrthoDB" id="798432at2"/>
<keyword evidence="2" id="KW-0812">Transmembrane</keyword>
<dbReference type="Proteomes" id="UP000244168">
    <property type="component" value="Unassembled WGS sequence"/>
</dbReference>
<keyword evidence="2" id="KW-0472">Membrane</keyword>
<evidence type="ECO:0000256" key="2">
    <source>
        <dbReference type="SAM" id="Phobius"/>
    </source>
</evidence>
<proteinExistence type="predicted"/>
<sequence>MRLKTIFIVVVAVLLTVVIMQNSGPVYWKILFFTTYTSKLTVLLVMAVLAFIAGYLAGRPRRTRFSNDANHGYDEPNRERTNDYTDKPSSTLSDEDRDYISGD</sequence>
<organism evidence="3 4">
    <name type="scientific">Mucilaginibacter yixingensis</name>
    <dbReference type="NCBI Taxonomy" id="1295612"/>
    <lineage>
        <taxon>Bacteria</taxon>
        <taxon>Pseudomonadati</taxon>
        <taxon>Bacteroidota</taxon>
        <taxon>Sphingobacteriia</taxon>
        <taxon>Sphingobacteriales</taxon>
        <taxon>Sphingobacteriaceae</taxon>
        <taxon>Mucilaginibacter</taxon>
    </lineage>
</organism>
<keyword evidence="2" id="KW-1133">Transmembrane helix</keyword>
<keyword evidence="4" id="KW-1185">Reference proteome</keyword>
<evidence type="ECO:0000313" key="3">
    <source>
        <dbReference type="EMBL" id="PTR01341.1"/>
    </source>
</evidence>
<evidence type="ECO:0000313" key="4">
    <source>
        <dbReference type="Proteomes" id="UP000244168"/>
    </source>
</evidence>
<reference evidence="3 4" key="1">
    <citation type="submission" date="2018-04" db="EMBL/GenBank/DDBJ databases">
        <title>Genomic Encyclopedia of Archaeal and Bacterial Type Strains, Phase II (KMG-II): from individual species to whole genera.</title>
        <authorList>
            <person name="Goeker M."/>
        </authorList>
    </citation>
    <scope>NUCLEOTIDE SEQUENCE [LARGE SCALE GENOMIC DNA]</scope>
    <source>
        <strain evidence="3 4">DSM 26809</strain>
    </source>
</reference>
<dbReference type="AlphaFoldDB" id="A0A2T5JFZ6"/>
<feature type="transmembrane region" description="Helical" evidence="2">
    <location>
        <begin position="36"/>
        <end position="57"/>
    </location>
</feature>